<dbReference type="InterPro" id="IPR008974">
    <property type="entry name" value="TRAF-like"/>
</dbReference>
<dbReference type="PROSITE" id="PS50144">
    <property type="entry name" value="MATH"/>
    <property type="match status" value="1"/>
</dbReference>
<dbReference type="Pfam" id="PF22486">
    <property type="entry name" value="MATH_2"/>
    <property type="match status" value="2"/>
</dbReference>
<protein>
    <recommendedName>
        <fullName evidence="1">MATH domain-containing protein</fullName>
    </recommendedName>
</protein>
<dbReference type="PANTHER" id="PTHR46162:SF2">
    <property type="entry name" value="ANKYRIN REPEAT-CONTAINING PROTEIN-RELATED"/>
    <property type="match status" value="1"/>
</dbReference>
<comment type="caution">
    <text evidence="2">The sequence shown here is derived from an EMBL/GenBank/DDBJ whole genome shotgun (WGS) entry which is preliminary data.</text>
</comment>
<organism evidence="2 3">
    <name type="scientific">Eucalyptus globulus</name>
    <name type="common">Tasmanian blue gum</name>
    <dbReference type="NCBI Taxonomy" id="34317"/>
    <lineage>
        <taxon>Eukaryota</taxon>
        <taxon>Viridiplantae</taxon>
        <taxon>Streptophyta</taxon>
        <taxon>Embryophyta</taxon>
        <taxon>Tracheophyta</taxon>
        <taxon>Spermatophyta</taxon>
        <taxon>Magnoliopsida</taxon>
        <taxon>eudicotyledons</taxon>
        <taxon>Gunneridae</taxon>
        <taxon>Pentapetalae</taxon>
        <taxon>rosids</taxon>
        <taxon>malvids</taxon>
        <taxon>Myrtales</taxon>
        <taxon>Myrtaceae</taxon>
        <taxon>Myrtoideae</taxon>
        <taxon>Eucalypteae</taxon>
        <taxon>Eucalyptus</taxon>
    </lineage>
</organism>
<dbReference type="SUPFAM" id="SSF49599">
    <property type="entry name" value="TRAF domain-like"/>
    <property type="match status" value="2"/>
</dbReference>
<accession>A0ABD3JDF3</accession>
<evidence type="ECO:0000313" key="3">
    <source>
        <dbReference type="Proteomes" id="UP001634007"/>
    </source>
</evidence>
<evidence type="ECO:0000313" key="2">
    <source>
        <dbReference type="EMBL" id="KAL3722340.1"/>
    </source>
</evidence>
<gene>
    <name evidence="2" type="ORF">ACJRO7_034678</name>
</gene>
<dbReference type="Proteomes" id="UP001634007">
    <property type="component" value="Unassembled WGS sequence"/>
</dbReference>
<dbReference type="EMBL" id="JBJKBG010000009">
    <property type="protein sequence ID" value="KAL3722340.1"/>
    <property type="molecule type" value="Genomic_DNA"/>
</dbReference>
<dbReference type="CDD" id="cd00121">
    <property type="entry name" value="MATH"/>
    <property type="match status" value="2"/>
</dbReference>
<dbReference type="Gene3D" id="2.60.210.10">
    <property type="entry name" value="Apoptosis, Tumor Necrosis Factor Receptor Associated Protein 2, Chain A"/>
    <property type="match status" value="2"/>
</dbReference>
<name>A0ABD3JDF3_EUCGL</name>
<sequence>MKLPIRSLFDERIINTSRMVSEAHYVIKVHSYSSLSKNSVDKYESGVSKRGYKWKLVLFPNGNKNKDVKEHVSLCLSMIETSSLPSGWKVHALVSFFLSDQDKENYLIIQDAVRKEWHFHGTKLECTFNQVIPLKTLNDERNGYLAERISCGRYLCVQHRISITWEKSTGQGENLLMIKGAISQKHMWKVDFSKLEKEFYDSKIFMAGNHNWHRSRPPANKDTRPPGTRVFAGFSLRIMDQLHGNNDVGNANPWFSASSELCGWAEFTSHADLRSPKTGYLVKGTCMVKAEVTVLGEVNAL</sequence>
<dbReference type="InterPro" id="IPR002083">
    <property type="entry name" value="MATH/TRAF_dom"/>
</dbReference>
<feature type="domain" description="MATH" evidence="1">
    <location>
        <begin position="22"/>
        <end position="292"/>
    </location>
</feature>
<proteinExistence type="predicted"/>
<evidence type="ECO:0000259" key="1">
    <source>
        <dbReference type="PROSITE" id="PS50144"/>
    </source>
</evidence>
<dbReference type="AlphaFoldDB" id="A0ABD3JDF3"/>
<dbReference type="PANTHER" id="PTHR46162">
    <property type="entry name" value="TRAF-LIKE FAMILY PROTEIN"/>
    <property type="match status" value="1"/>
</dbReference>
<keyword evidence="3" id="KW-1185">Reference proteome</keyword>
<reference evidence="2 3" key="1">
    <citation type="submission" date="2024-11" db="EMBL/GenBank/DDBJ databases">
        <title>Chromosome-level genome assembly of Eucalyptus globulus Labill. provides insights into its genome evolution.</title>
        <authorList>
            <person name="Li X."/>
        </authorList>
    </citation>
    <scope>NUCLEOTIDE SEQUENCE [LARGE SCALE GENOMIC DNA]</scope>
    <source>
        <strain evidence="2">CL2024</strain>
        <tissue evidence="2">Fresh tender leaves</tissue>
    </source>
</reference>